<dbReference type="GeneID" id="54575628"/>
<gene>
    <name evidence="1" type="ORF">BU26DRAFT_340429</name>
</gene>
<evidence type="ECO:0000313" key="1">
    <source>
        <dbReference type="EMBL" id="KAF2247035.1"/>
    </source>
</evidence>
<dbReference type="RefSeq" id="XP_033682039.1">
    <property type="nucleotide sequence ID" value="XM_033822298.1"/>
</dbReference>
<dbReference type="Proteomes" id="UP000800094">
    <property type="component" value="Unassembled WGS sequence"/>
</dbReference>
<reference evidence="1" key="1">
    <citation type="journal article" date="2020" name="Stud. Mycol.">
        <title>101 Dothideomycetes genomes: a test case for predicting lifestyles and emergence of pathogens.</title>
        <authorList>
            <person name="Haridas S."/>
            <person name="Albert R."/>
            <person name="Binder M."/>
            <person name="Bloem J."/>
            <person name="Labutti K."/>
            <person name="Salamov A."/>
            <person name="Andreopoulos B."/>
            <person name="Baker S."/>
            <person name="Barry K."/>
            <person name="Bills G."/>
            <person name="Bluhm B."/>
            <person name="Cannon C."/>
            <person name="Castanera R."/>
            <person name="Culley D."/>
            <person name="Daum C."/>
            <person name="Ezra D."/>
            <person name="Gonzalez J."/>
            <person name="Henrissat B."/>
            <person name="Kuo A."/>
            <person name="Liang C."/>
            <person name="Lipzen A."/>
            <person name="Lutzoni F."/>
            <person name="Magnuson J."/>
            <person name="Mondo S."/>
            <person name="Nolan M."/>
            <person name="Ohm R."/>
            <person name="Pangilinan J."/>
            <person name="Park H.-J."/>
            <person name="Ramirez L."/>
            <person name="Alfaro M."/>
            <person name="Sun H."/>
            <person name="Tritt A."/>
            <person name="Yoshinaga Y."/>
            <person name="Zwiers L.-H."/>
            <person name="Turgeon B."/>
            <person name="Goodwin S."/>
            <person name="Spatafora J."/>
            <person name="Crous P."/>
            <person name="Grigoriev I."/>
        </authorList>
    </citation>
    <scope>NUCLEOTIDE SEQUENCE</scope>
    <source>
        <strain evidence="1">CBS 122368</strain>
    </source>
</reference>
<protein>
    <submittedName>
        <fullName evidence="1">Uncharacterized protein</fullName>
    </submittedName>
</protein>
<keyword evidence="2" id="KW-1185">Reference proteome</keyword>
<evidence type="ECO:0000313" key="2">
    <source>
        <dbReference type="Proteomes" id="UP000800094"/>
    </source>
</evidence>
<dbReference type="EMBL" id="ML987197">
    <property type="protein sequence ID" value="KAF2247035.1"/>
    <property type="molecule type" value="Genomic_DNA"/>
</dbReference>
<organism evidence="1 2">
    <name type="scientific">Trematosphaeria pertusa</name>
    <dbReference type="NCBI Taxonomy" id="390896"/>
    <lineage>
        <taxon>Eukaryota</taxon>
        <taxon>Fungi</taxon>
        <taxon>Dikarya</taxon>
        <taxon>Ascomycota</taxon>
        <taxon>Pezizomycotina</taxon>
        <taxon>Dothideomycetes</taxon>
        <taxon>Pleosporomycetidae</taxon>
        <taxon>Pleosporales</taxon>
        <taxon>Massarineae</taxon>
        <taxon>Trematosphaeriaceae</taxon>
        <taxon>Trematosphaeria</taxon>
    </lineage>
</organism>
<proteinExistence type="predicted"/>
<accession>A0A6A6I8Z4</accession>
<sequence length="172" mass="19158">MRTPAIRQASAIAIAGTETAISMNNSSQSLGPLICWVTELQSGRLPQAQKRSGAGAVTLKCRPGVIGSVNFQKQMHRERREATGGHAWCQRVRPVTWKRRVRFLGLPTARNAPRFNTHITRQRTRRLLARAPLFCELPGGHHPSTLPTPSQFTARWPPALQRGRNVPFFAHA</sequence>
<dbReference type="AlphaFoldDB" id="A0A6A6I8Z4"/>
<name>A0A6A6I8Z4_9PLEO</name>